<comment type="caution">
    <text evidence="2">The sequence shown here is derived from an EMBL/GenBank/DDBJ whole genome shotgun (WGS) entry which is preliminary data.</text>
</comment>
<feature type="compositionally biased region" description="Gly residues" evidence="1">
    <location>
        <begin position="1050"/>
        <end position="1080"/>
    </location>
</feature>
<evidence type="ECO:0000313" key="3">
    <source>
        <dbReference type="Proteomes" id="UP000265515"/>
    </source>
</evidence>
<accession>A0A388L1J3</accession>
<name>A0A388L1J3_CHABU</name>
<keyword evidence="3" id="KW-1185">Reference proteome</keyword>
<sequence>MEYRDLALNVPKERPILRQEYVFRLLPTHEGSSSLAQETPVTTVGHESVIHDTEGQGKGHTSSIQTQVGPDAPGNTSGLHSPDAGTHRVGTPKILKFVCQGETYSLRDEARRESGSLGQEVGGNEVEGMGAVRDSSRATALAGADFFGEDARATQKTVREEVAEQTQRMKRMKGHLQPMIDGDEGDVEERASGKRTPGMRGGQEQGVKKRQLKQEGATTSKKAKRPGGLIICEGQAMGEGDSVRLGIVASREPSEKSKRKLAAEEGDGQKKPMRRKTAEGTSGGKRAVGRQYDEVAAFWLEYERNDDGEIVENELPIQLLIDPRKSLADMTDAEKLSILDDILPLRGVFVQSAGGYLKRQHKPEIKDMVATRKVDRVMLRIFHYILFLEYEEDSEVWRYGSQFFRTEEHLLAEFAPRGLTNQVLAELRKHFQGAVEYVNTCKCCPPYWESLDETKKMYDDERFPKSFEKSIRSILRTEEEVQDTIRVNGNVRHIKCHKINRVTSLIPFNCPTSLAHTRLSEIREIVRHYVCNLYVLDLCDPTLLSNWQEDNFASLQGVLQTLSPRHWALVVFFPSRWELSFLKGMPKLSVHHVRTGKWVRHAQKKSNAREGNMLVEEYDRLYMVFNGDNQEDNTVAVFPANSPSKPPRANAPSPAKPTTAARSKVACSSDPSGQAVACFDVADEDKFPRSQWEDDGVTSVRGAAYGGTGSATHCGRTFSSVVWKLLRSGRNVVALEDEAKMIDYLCKFVKTRVRDPRRHCSFVQTTDERNWDPKRDMYWKLSEKKRTEVWEFLFLPGPPAQTDLEYNRRRNLVFGVLNGYHDAPRESFDEEDPFDAEDMEEMSDSETFDFESMPLPRVVAQVDDEGEGVPRRYSTSPAGLKRVFECETVKNQSSDDGEEERDYDYVLGDKLPRDHDTQENDMLFFYGKHHWFPPEDVWGHNVVWHPRKFQPAVKTGKWVMAMRQADGKWSGMNRLGAGPFEKKARKALVEHLRVMNPNKSLPDVNAYAGQKLDELYAKKMSEFRAPFYALKTALSRGIHWRMPQPPSGGQHPGGGRRGDGGDGAGPGGGGDGGEGSGSGGDEAKGKGPGETSKRAADPGEEELSQGAHAVNREEETQHWPPSRVLDDLDAGVFKTGASGHLRPPSEGASDDLESKSTPLPGEGELSQEAHAVQREEETQHWPPNEVREGLDAGAFETNASEHQCHASEGASIDVESKSAAALGEEYLSQEAHAVQRDVGSGGGENHGEGSRDSNTRDEAALGSYEVRVDSQLSVRTLFHNVEDSPRRSTQHDCPVQDDTLLLHLFEEGERLQRAAASVQGPAVGVLETEASECEGDTLEETHAVQQDE</sequence>
<feature type="region of interest" description="Disordered" evidence="1">
    <location>
        <begin position="1039"/>
        <end position="1262"/>
    </location>
</feature>
<feature type="region of interest" description="Disordered" evidence="1">
    <location>
        <begin position="249"/>
        <end position="286"/>
    </location>
</feature>
<protein>
    <submittedName>
        <fullName evidence="2">Uncharacterized protein</fullName>
    </submittedName>
</protein>
<dbReference type="Gramene" id="GBG76118">
    <property type="protein sequence ID" value="GBG76118"/>
    <property type="gene ID" value="CBR_g21867"/>
</dbReference>
<evidence type="ECO:0000313" key="2">
    <source>
        <dbReference type="EMBL" id="GBG76118.1"/>
    </source>
</evidence>
<evidence type="ECO:0000256" key="1">
    <source>
        <dbReference type="SAM" id="MobiDB-lite"/>
    </source>
</evidence>
<feature type="region of interest" description="Disordered" evidence="1">
    <location>
        <begin position="639"/>
        <end position="670"/>
    </location>
</feature>
<organism evidence="2 3">
    <name type="scientific">Chara braunii</name>
    <name type="common">Braun's stonewort</name>
    <dbReference type="NCBI Taxonomy" id="69332"/>
    <lineage>
        <taxon>Eukaryota</taxon>
        <taxon>Viridiplantae</taxon>
        <taxon>Streptophyta</taxon>
        <taxon>Charophyceae</taxon>
        <taxon>Charales</taxon>
        <taxon>Characeae</taxon>
        <taxon>Chara</taxon>
    </lineage>
</organism>
<feature type="compositionally biased region" description="Basic and acidic residues" evidence="1">
    <location>
        <begin position="252"/>
        <end position="270"/>
    </location>
</feature>
<dbReference type="EMBL" id="BFEA01000238">
    <property type="protein sequence ID" value="GBG76118.1"/>
    <property type="molecule type" value="Genomic_DNA"/>
</dbReference>
<feature type="compositionally biased region" description="Polar residues" evidence="1">
    <location>
        <begin position="59"/>
        <end position="79"/>
    </location>
</feature>
<dbReference type="STRING" id="69332.A0A388L1J3"/>
<dbReference type="Proteomes" id="UP000265515">
    <property type="component" value="Unassembled WGS sequence"/>
</dbReference>
<feature type="region of interest" description="Disordered" evidence="1">
    <location>
        <begin position="177"/>
        <end position="224"/>
    </location>
</feature>
<feature type="region of interest" description="Disordered" evidence="1">
    <location>
        <begin position="51"/>
        <end position="89"/>
    </location>
</feature>
<feature type="compositionally biased region" description="Basic and acidic residues" evidence="1">
    <location>
        <begin position="1245"/>
        <end position="1259"/>
    </location>
</feature>
<feature type="compositionally biased region" description="Basic and acidic residues" evidence="1">
    <location>
        <begin position="1081"/>
        <end position="1097"/>
    </location>
</feature>
<proteinExistence type="predicted"/>
<feature type="compositionally biased region" description="Basic and acidic residues" evidence="1">
    <location>
        <begin position="1171"/>
        <end position="1190"/>
    </location>
</feature>
<gene>
    <name evidence="2" type="ORF">CBR_g21867</name>
</gene>
<reference evidence="2 3" key="1">
    <citation type="journal article" date="2018" name="Cell">
        <title>The Chara Genome: Secondary Complexity and Implications for Plant Terrestrialization.</title>
        <authorList>
            <person name="Nishiyama T."/>
            <person name="Sakayama H."/>
            <person name="Vries J.D."/>
            <person name="Buschmann H."/>
            <person name="Saint-Marcoux D."/>
            <person name="Ullrich K.K."/>
            <person name="Haas F.B."/>
            <person name="Vanderstraeten L."/>
            <person name="Becker D."/>
            <person name="Lang D."/>
            <person name="Vosolsobe S."/>
            <person name="Rombauts S."/>
            <person name="Wilhelmsson P.K.I."/>
            <person name="Janitza P."/>
            <person name="Kern R."/>
            <person name="Heyl A."/>
            <person name="Rumpler F."/>
            <person name="Villalobos L.I.A.C."/>
            <person name="Clay J.M."/>
            <person name="Skokan R."/>
            <person name="Toyoda A."/>
            <person name="Suzuki Y."/>
            <person name="Kagoshima H."/>
            <person name="Schijlen E."/>
            <person name="Tajeshwar N."/>
            <person name="Catarino B."/>
            <person name="Hetherington A.J."/>
            <person name="Saltykova A."/>
            <person name="Bonnot C."/>
            <person name="Breuninger H."/>
            <person name="Symeonidi A."/>
            <person name="Radhakrishnan G.V."/>
            <person name="Van Nieuwerburgh F."/>
            <person name="Deforce D."/>
            <person name="Chang C."/>
            <person name="Karol K.G."/>
            <person name="Hedrich R."/>
            <person name="Ulvskov P."/>
            <person name="Glockner G."/>
            <person name="Delwiche C.F."/>
            <person name="Petrasek J."/>
            <person name="Van de Peer Y."/>
            <person name="Friml J."/>
            <person name="Beilby M."/>
            <person name="Dolan L."/>
            <person name="Kohara Y."/>
            <person name="Sugano S."/>
            <person name="Fujiyama A."/>
            <person name="Delaux P.-M."/>
            <person name="Quint M."/>
            <person name="TheiBen G."/>
            <person name="Hagemann M."/>
            <person name="Harholt J."/>
            <person name="Dunand C."/>
            <person name="Zachgo S."/>
            <person name="Langdale J."/>
            <person name="Maumus F."/>
            <person name="Straeten D.V.D."/>
            <person name="Gould S.B."/>
            <person name="Rensing S.A."/>
        </authorList>
    </citation>
    <scope>NUCLEOTIDE SEQUENCE [LARGE SCALE GENOMIC DNA]</scope>
    <source>
        <strain evidence="2 3">S276</strain>
    </source>
</reference>